<dbReference type="Proteomes" id="UP000658720">
    <property type="component" value="Unassembled WGS sequence"/>
</dbReference>
<dbReference type="InterPro" id="IPR003018">
    <property type="entry name" value="GAF"/>
</dbReference>
<protein>
    <submittedName>
        <fullName evidence="3">Diguanylate cyclase</fullName>
    </submittedName>
</protein>
<keyword evidence="4" id="KW-1185">Reference proteome</keyword>
<comment type="caution">
    <text evidence="3">The sequence shown here is derived from an EMBL/GenBank/DDBJ whole genome shotgun (WGS) entry which is preliminary data.</text>
</comment>
<dbReference type="SMART" id="SM00065">
    <property type="entry name" value="GAF"/>
    <property type="match status" value="1"/>
</dbReference>
<feature type="coiled-coil region" evidence="1">
    <location>
        <begin position="267"/>
        <end position="294"/>
    </location>
</feature>
<dbReference type="InterPro" id="IPR000160">
    <property type="entry name" value="GGDEF_dom"/>
</dbReference>
<dbReference type="InterPro" id="IPR029787">
    <property type="entry name" value="Nucleotide_cyclase"/>
</dbReference>
<dbReference type="InterPro" id="IPR050469">
    <property type="entry name" value="Diguanylate_Cyclase"/>
</dbReference>
<dbReference type="PANTHER" id="PTHR45138">
    <property type="entry name" value="REGULATORY COMPONENTS OF SENSORY TRANSDUCTION SYSTEM"/>
    <property type="match status" value="1"/>
</dbReference>
<dbReference type="InterPro" id="IPR029016">
    <property type="entry name" value="GAF-like_dom_sf"/>
</dbReference>
<dbReference type="NCBIfam" id="TIGR00254">
    <property type="entry name" value="GGDEF"/>
    <property type="match status" value="1"/>
</dbReference>
<evidence type="ECO:0000313" key="3">
    <source>
        <dbReference type="EMBL" id="MBE9255228.1"/>
    </source>
</evidence>
<evidence type="ECO:0000256" key="1">
    <source>
        <dbReference type="SAM" id="Coils"/>
    </source>
</evidence>
<dbReference type="PROSITE" id="PS50887">
    <property type="entry name" value="GGDEF"/>
    <property type="match status" value="1"/>
</dbReference>
<keyword evidence="1" id="KW-0175">Coiled coil</keyword>
<name>A0ABR9VWJ8_9SYNC</name>
<dbReference type="InterPro" id="IPR043128">
    <property type="entry name" value="Rev_trsase/Diguanyl_cyclase"/>
</dbReference>
<dbReference type="RefSeq" id="WP_194020649.1">
    <property type="nucleotide sequence ID" value="NZ_JADEVV010000054.1"/>
</dbReference>
<dbReference type="PANTHER" id="PTHR45138:SF9">
    <property type="entry name" value="DIGUANYLATE CYCLASE DGCM-RELATED"/>
    <property type="match status" value="1"/>
</dbReference>
<dbReference type="CDD" id="cd01949">
    <property type="entry name" value="GGDEF"/>
    <property type="match status" value="1"/>
</dbReference>
<dbReference type="Pfam" id="PF00990">
    <property type="entry name" value="GGDEF"/>
    <property type="match status" value="1"/>
</dbReference>
<dbReference type="SUPFAM" id="SSF55073">
    <property type="entry name" value="Nucleotide cyclase"/>
    <property type="match status" value="1"/>
</dbReference>
<dbReference type="EMBL" id="JADEVV010000054">
    <property type="protein sequence ID" value="MBE9255228.1"/>
    <property type="molecule type" value="Genomic_DNA"/>
</dbReference>
<gene>
    <name evidence="3" type="ORF">IQ217_15575</name>
</gene>
<dbReference type="Pfam" id="PF01590">
    <property type="entry name" value="GAF"/>
    <property type="match status" value="1"/>
</dbReference>
<sequence>MQNFSFQKVLKKPDVKTLLQRLGDSIGKNFAIIDTEGRCLWGNAQGSQAKADIYAHQICLGTVTGDLAPHSAEAIAAVVGYIVQTEYEKKQLAKDALQKYEEVVFLSQFANAMATCTGLHELIEVIRAQIRQVISVDEIFLYLYDQSQDSLAPFLYKTEDSLRDFKAIEKIVERVLKFHQVEVIDDIQKDPDYLNQPSRIRSLLCCSLTVQNSIIGVLGLAHYQAKHFDSSDLNLFSTVTGQVAAAIRTAQYYETIKNYSQTLEIRVKERTMELEFAKQQLEQVNQQLKHLAIYDELTQIPNRRYFTSYLEQEWRQCLRQKSPISLILCDVDYFKNYNDLYGHQMGDKCLQSVAKIIQNSLKRPSDVLARYGGEEFIVILPYTDQPGAYTVAQRIHHYLAGAKISHADSPTNRYLTISLGIGTTVPLLHYHPSDLIKIADQALYAAKGAGRNQTKAKVLSFQCS</sequence>
<dbReference type="Gene3D" id="3.30.450.40">
    <property type="match status" value="1"/>
</dbReference>
<dbReference type="SUPFAM" id="SSF55781">
    <property type="entry name" value="GAF domain-like"/>
    <property type="match status" value="1"/>
</dbReference>
<organism evidence="3 4">
    <name type="scientific">Synechocystis salina LEGE 00031</name>
    <dbReference type="NCBI Taxonomy" id="1828736"/>
    <lineage>
        <taxon>Bacteria</taxon>
        <taxon>Bacillati</taxon>
        <taxon>Cyanobacteriota</taxon>
        <taxon>Cyanophyceae</taxon>
        <taxon>Synechococcales</taxon>
        <taxon>Merismopediaceae</taxon>
        <taxon>Synechocystis</taxon>
    </lineage>
</organism>
<proteinExistence type="predicted"/>
<feature type="domain" description="GGDEF" evidence="2">
    <location>
        <begin position="322"/>
        <end position="459"/>
    </location>
</feature>
<dbReference type="SMART" id="SM00267">
    <property type="entry name" value="GGDEF"/>
    <property type="match status" value="1"/>
</dbReference>
<reference evidence="3 4" key="1">
    <citation type="submission" date="2020-10" db="EMBL/GenBank/DDBJ databases">
        <authorList>
            <person name="Castelo-Branco R."/>
            <person name="Eusebio N."/>
            <person name="Adriana R."/>
            <person name="Vieira A."/>
            <person name="Brugerolle De Fraissinette N."/>
            <person name="Rezende De Castro R."/>
            <person name="Schneider M.P."/>
            <person name="Vasconcelos V."/>
            <person name="Leao P.N."/>
        </authorList>
    </citation>
    <scope>NUCLEOTIDE SEQUENCE [LARGE SCALE GENOMIC DNA]</scope>
    <source>
        <strain evidence="3 4">LEGE 00031</strain>
    </source>
</reference>
<evidence type="ECO:0000259" key="2">
    <source>
        <dbReference type="PROSITE" id="PS50887"/>
    </source>
</evidence>
<evidence type="ECO:0000313" key="4">
    <source>
        <dbReference type="Proteomes" id="UP000658720"/>
    </source>
</evidence>
<dbReference type="Gene3D" id="3.30.70.270">
    <property type="match status" value="1"/>
</dbReference>
<accession>A0ABR9VWJ8</accession>